<feature type="region of interest" description="Disordered" evidence="1">
    <location>
        <begin position="1"/>
        <end position="36"/>
    </location>
</feature>
<name>A0A5J4W875_9EUKA</name>
<proteinExistence type="predicted"/>
<dbReference type="Proteomes" id="UP000324800">
    <property type="component" value="Unassembled WGS sequence"/>
</dbReference>
<evidence type="ECO:0000313" key="3">
    <source>
        <dbReference type="Proteomes" id="UP000324800"/>
    </source>
</evidence>
<evidence type="ECO:0000313" key="2">
    <source>
        <dbReference type="EMBL" id="KAA6390886.1"/>
    </source>
</evidence>
<feature type="compositionally biased region" description="Basic and acidic residues" evidence="1">
    <location>
        <begin position="1"/>
        <end position="12"/>
    </location>
</feature>
<dbReference type="AlphaFoldDB" id="A0A5J4W875"/>
<dbReference type="EMBL" id="SNRW01003070">
    <property type="protein sequence ID" value="KAA6390886.1"/>
    <property type="molecule type" value="Genomic_DNA"/>
</dbReference>
<organism evidence="2 3">
    <name type="scientific">Streblomastix strix</name>
    <dbReference type="NCBI Taxonomy" id="222440"/>
    <lineage>
        <taxon>Eukaryota</taxon>
        <taxon>Metamonada</taxon>
        <taxon>Preaxostyla</taxon>
        <taxon>Oxymonadida</taxon>
        <taxon>Streblomastigidae</taxon>
        <taxon>Streblomastix</taxon>
    </lineage>
</organism>
<protein>
    <submittedName>
        <fullName evidence="2">Uncharacterized protein</fullName>
    </submittedName>
</protein>
<sequence length="330" mass="38302">MTEKNKRPRFTEEIDETTSDTQDTHNKDQNPRNYQHSNQYCILDSENDNQSETEHGENNEDEQILGVGGQLQLHQNWRMMGLQIQSSIDFDGEDPNLLQIVLEPYGNLLLTSENGTVEEYEVHFAALTVIWHNQEALENFLLLDVFPWSTFDVPLVKPEQPEVAANRIANLLTVPMRNILIQKIIFQKRDVLVQRGMRFFLYSIGAATVDKYGKPKYAQVPVGQFFLIENMANPPKLLLHTLKYLFLHPELDEIPARYEVFLLDQNQFLICLGLEPRDVNLTRMHCHYQDASHMARCHQCHHHLLCSGPDEPHIDELIEEEFEPDDLNAD</sequence>
<gene>
    <name evidence="2" type="ORF">EZS28_013588</name>
</gene>
<accession>A0A5J4W875</accession>
<reference evidence="2 3" key="1">
    <citation type="submission" date="2019-03" db="EMBL/GenBank/DDBJ databases">
        <title>Single cell metagenomics reveals metabolic interactions within the superorganism composed of flagellate Streblomastix strix and complex community of Bacteroidetes bacteria on its surface.</title>
        <authorList>
            <person name="Treitli S.C."/>
            <person name="Kolisko M."/>
            <person name="Husnik F."/>
            <person name="Keeling P."/>
            <person name="Hampl V."/>
        </authorList>
    </citation>
    <scope>NUCLEOTIDE SEQUENCE [LARGE SCALE GENOMIC DNA]</scope>
    <source>
        <strain evidence="2">ST1C</strain>
    </source>
</reference>
<comment type="caution">
    <text evidence="2">The sequence shown here is derived from an EMBL/GenBank/DDBJ whole genome shotgun (WGS) entry which is preliminary data.</text>
</comment>
<evidence type="ECO:0000256" key="1">
    <source>
        <dbReference type="SAM" id="MobiDB-lite"/>
    </source>
</evidence>